<dbReference type="Proteomes" id="UP000541610">
    <property type="component" value="Unassembled WGS sequence"/>
</dbReference>
<dbReference type="EMBL" id="JABANP010000269">
    <property type="protein sequence ID" value="KAF4685279.1"/>
    <property type="molecule type" value="Genomic_DNA"/>
</dbReference>
<reference evidence="2 3" key="1">
    <citation type="submission" date="2020-04" db="EMBL/GenBank/DDBJ databases">
        <title>Perkinsus olseni comparative genomics.</title>
        <authorList>
            <person name="Bogema D.R."/>
        </authorList>
    </citation>
    <scope>NUCLEOTIDE SEQUENCE [LARGE SCALE GENOMIC DNA]</scope>
    <source>
        <strain evidence="2">00978-12</strain>
    </source>
</reference>
<gene>
    <name evidence="2" type="ORF">FOZ60_006677</name>
</gene>
<organism evidence="2 3">
    <name type="scientific">Perkinsus olseni</name>
    <name type="common">Perkinsus atlanticus</name>
    <dbReference type="NCBI Taxonomy" id="32597"/>
    <lineage>
        <taxon>Eukaryota</taxon>
        <taxon>Sar</taxon>
        <taxon>Alveolata</taxon>
        <taxon>Perkinsozoa</taxon>
        <taxon>Perkinsea</taxon>
        <taxon>Perkinsida</taxon>
        <taxon>Perkinsidae</taxon>
        <taxon>Perkinsus</taxon>
    </lineage>
</organism>
<accession>A0A7J6NMZ3</accession>
<name>A0A7J6NMZ3_PEROL</name>
<dbReference type="AlphaFoldDB" id="A0A7J6NMZ3"/>
<dbReference type="OrthoDB" id="486187at2759"/>
<sequence>MASRKFRLDWLYRSLFCVLCIPQVVRAQVPVVADYPEGCHAGPRSSRAAVHVLSPGSCLYLMRGPNKDGDDEESAGIVIKTNVAGVVGKLKIQLDVVGHSPHYFGTPNVSVETSGFAFLDYQSEDHHIWWYPGPQEMDFTPSDEGYLQVSLPSTSGAQFPRDQQAITHHHKLSGVATSDGVNLFGHTEQTGSSNVPLKVDLKMAIKRVGGGWNYLIGYDARGFVQLVKANVVLGSPGESLRGPVLSDFGMGEIGEVELDS</sequence>
<feature type="chain" id="PRO_5029911938" evidence="1">
    <location>
        <begin position="28"/>
        <end position="260"/>
    </location>
</feature>
<evidence type="ECO:0000313" key="3">
    <source>
        <dbReference type="Proteomes" id="UP000541610"/>
    </source>
</evidence>
<evidence type="ECO:0000313" key="2">
    <source>
        <dbReference type="EMBL" id="KAF4685279.1"/>
    </source>
</evidence>
<protein>
    <submittedName>
        <fullName evidence="2">Uncharacterized protein</fullName>
    </submittedName>
</protein>
<comment type="caution">
    <text evidence="2">The sequence shown here is derived from an EMBL/GenBank/DDBJ whole genome shotgun (WGS) entry which is preliminary data.</text>
</comment>
<keyword evidence="1" id="KW-0732">Signal</keyword>
<feature type="signal peptide" evidence="1">
    <location>
        <begin position="1"/>
        <end position="27"/>
    </location>
</feature>
<evidence type="ECO:0000256" key="1">
    <source>
        <dbReference type="SAM" id="SignalP"/>
    </source>
</evidence>
<proteinExistence type="predicted"/>